<dbReference type="AlphaFoldDB" id="A0AAJ7JCM0"/>
<reference evidence="8" key="1">
    <citation type="submission" date="2025-08" db="UniProtKB">
        <authorList>
            <consortium name="RefSeq"/>
        </authorList>
    </citation>
    <scope>IDENTIFICATION</scope>
    <source>
        <tissue evidence="8">Whole body</tissue>
    </source>
</reference>
<dbReference type="Pfam" id="PF01826">
    <property type="entry name" value="TIL"/>
    <property type="match status" value="1"/>
</dbReference>
<dbReference type="CDD" id="cd19941">
    <property type="entry name" value="TIL"/>
    <property type="match status" value="1"/>
</dbReference>
<dbReference type="SUPFAM" id="SSF57567">
    <property type="entry name" value="Serine protease inhibitors"/>
    <property type="match status" value="1"/>
</dbReference>
<evidence type="ECO:0000256" key="1">
    <source>
        <dbReference type="ARBA" id="ARBA00004613"/>
    </source>
</evidence>
<dbReference type="KEGG" id="ccal:108630594"/>
<name>A0AAJ7JCM0_9HYME</name>
<evidence type="ECO:0000313" key="8">
    <source>
        <dbReference type="RefSeq" id="XP_017889438.1"/>
    </source>
</evidence>
<dbReference type="Proteomes" id="UP000694925">
    <property type="component" value="Unplaced"/>
</dbReference>
<feature type="signal peptide" evidence="5">
    <location>
        <begin position="1"/>
        <end position="20"/>
    </location>
</feature>
<keyword evidence="4" id="KW-0646">Protease inhibitor</keyword>
<feature type="chain" id="PRO_5042471979" evidence="5">
    <location>
        <begin position="21"/>
        <end position="77"/>
    </location>
</feature>
<dbReference type="GO" id="GO:0005576">
    <property type="term" value="C:extracellular region"/>
    <property type="evidence" value="ECO:0007669"/>
    <property type="project" value="UniProtKB-SubCell"/>
</dbReference>
<proteinExistence type="inferred from homology"/>
<dbReference type="GO" id="GO:0004867">
    <property type="term" value="F:serine-type endopeptidase inhibitor activity"/>
    <property type="evidence" value="ECO:0007669"/>
    <property type="project" value="UniProtKB-KW"/>
</dbReference>
<keyword evidence="7" id="KW-1185">Reference proteome</keyword>
<evidence type="ECO:0000256" key="4">
    <source>
        <dbReference type="ARBA" id="ARBA00022900"/>
    </source>
</evidence>
<evidence type="ECO:0000256" key="3">
    <source>
        <dbReference type="ARBA" id="ARBA00022525"/>
    </source>
</evidence>
<protein>
    <submittedName>
        <fullName evidence="8">Chymotrypsin inhibitor-like</fullName>
    </submittedName>
</protein>
<dbReference type="GeneID" id="108630594"/>
<accession>A0AAJ7JCM0</accession>
<dbReference type="Gene3D" id="2.10.25.10">
    <property type="entry name" value="Laminin"/>
    <property type="match status" value="1"/>
</dbReference>
<keyword evidence="4" id="KW-0722">Serine protease inhibitor</keyword>
<dbReference type="InterPro" id="IPR002919">
    <property type="entry name" value="TIL_dom"/>
</dbReference>
<keyword evidence="3" id="KW-0964">Secreted</keyword>
<feature type="domain" description="TIL" evidence="6">
    <location>
        <begin position="24"/>
        <end position="77"/>
    </location>
</feature>
<gene>
    <name evidence="8" type="primary">LOC108630594</name>
</gene>
<evidence type="ECO:0000256" key="5">
    <source>
        <dbReference type="SAM" id="SignalP"/>
    </source>
</evidence>
<keyword evidence="5" id="KW-0732">Signal</keyword>
<comment type="similarity">
    <text evidence="2">Belongs to the serine protease inhibitor-like (TIL domain-containing) family.</text>
</comment>
<comment type="subcellular location">
    <subcellularLocation>
        <location evidence="1">Secreted</location>
    </subcellularLocation>
</comment>
<sequence length="77" mass="8480">MSKVIFVLLALMAIFCSSLGRLPCGLNEEYKTCGVYCEPTCYEPRPLKCITGCKITCQCETGYLRNGDGICITPENC</sequence>
<evidence type="ECO:0000313" key="7">
    <source>
        <dbReference type="Proteomes" id="UP000694925"/>
    </source>
</evidence>
<dbReference type="InterPro" id="IPR036084">
    <property type="entry name" value="Ser_inhib-like_sf"/>
</dbReference>
<organism evidence="7 8">
    <name type="scientific">Ceratina calcarata</name>
    <dbReference type="NCBI Taxonomy" id="156304"/>
    <lineage>
        <taxon>Eukaryota</taxon>
        <taxon>Metazoa</taxon>
        <taxon>Ecdysozoa</taxon>
        <taxon>Arthropoda</taxon>
        <taxon>Hexapoda</taxon>
        <taxon>Insecta</taxon>
        <taxon>Pterygota</taxon>
        <taxon>Neoptera</taxon>
        <taxon>Endopterygota</taxon>
        <taxon>Hymenoptera</taxon>
        <taxon>Apocrita</taxon>
        <taxon>Aculeata</taxon>
        <taxon>Apoidea</taxon>
        <taxon>Anthophila</taxon>
        <taxon>Apidae</taxon>
        <taxon>Ceratina</taxon>
        <taxon>Zadontomerus</taxon>
    </lineage>
</organism>
<dbReference type="RefSeq" id="XP_017889438.1">
    <property type="nucleotide sequence ID" value="XM_018033949.2"/>
</dbReference>
<evidence type="ECO:0000256" key="2">
    <source>
        <dbReference type="ARBA" id="ARBA00007611"/>
    </source>
</evidence>
<evidence type="ECO:0000259" key="6">
    <source>
        <dbReference type="Pfam" id="PF01826"/>
    </source>
</evidence>